<evidence type="ECO:0000313" key="2">
    <source>
        <dbReference type="Proteomes" id="UP001165383"/>
    </source>
</evidence>
<gene>
    <name evidence="1" type="ORF">LZ518_11675</name>
</gene>
<dbReference type="Proteomes" id="UP001165383">
    <property type="component" value="Unassembled WGS sequence"/>
</dbReference>
<keyword evidence="2" id="KW-1185">Reference proteome</keyword>
<evidence type="ECO:0000313" key="1">
    <source>
        <dbReference type="EMBL" id="MCL6741786.1"/>
    </source>
</evidence>
<organism evidence="1 2">
    <name type="scientific">Sphingomonas brevis</name>
    <dbReference type="NCBI Taxonomy" id="2908206"/>
    <lineage>
        <taxon>Bacteria</taxon>
        <taxon>Pseudomonadati</taxon>
        <taxon>Pseudomonadota</taxon>
        <taxon>Alphaproteobacteria</taxon>
        <taxon>Sphingomonadales</taxon>
        <taxon>Sphingomonadaceae</taxon>
        <taxon>Sphingomonas</taxon>
    </lineage>
</organism>
<dbReference type="EMBL" id="JAMGBB010000001">
    <property type="protein sequence ID" value="MCL6741786.1"/>
    <property type="molecule type" value="Genomic_DNA"/>
</dbReference>
<sequence length="109" mass="11743">MLRSTSFTSSSTKTGVRAAAIFLALVAFTSPAIGEEVSGRVYLDNQPFSGRLKLPDGSQVDIKDGIYRIFFPAGDYAVTFEHSPDGRSYAATIQSSTVPVARDIYLSSK</sequence>
<protein>
    <submittedName>
        <fullName evidence="1">Uncharacterized protein</fullName>
    </submittedName>
</protein>
<comment type="caution">
    <text evidence="1">The sequence shown here is derived from an EMBL/GenBank/DDBJ whole genome shotgun (WGS) entry which is preliminary data.</text>
</comment>
<reference evidence="1" key="1">
    <citation type="submission" date="2022-05" db="EMBL/GenBank/DDBJ databases">
        <authorList>
            <person name="Jo J.-H."/>
            <person name="Im W.-T."/>
        </authorList>
    </citation>
    <scope>NUCLEOTIDE SEQUENCE</scope>
    <source>
        <strain evidence="1">RB56-2</strain>
    </source>
</reference>
<proteinExistence type="predicted"/>
<accession>A0ABT0SCJ3</accession>
<name>A0ABT0SCJ3_9SPHN</name>
<dbReference type="RefSeq" id="WP_249916152.1">
    <property type="nucleotide sequence ID" value="NZ_JAMGBB010000001.1"/>
</dbReference>